<reference evidence="2" key="1">
    <citation type="journal article" date="2023" name="Mol. Phylogenet. Evol.">
        <title>Genome-scale phylogeny and comparative genomics of the fungal order Sordariales.</title>
        <authorList>
            <person name="Hensen N."/>
            <person name="Bonometti L."/>
            <person name="Westerberg I."/>
            <person name="Brannstrom I.O."/>
            <person name="Guillou S."/>
            <person name="Cros-Aarteil S."/>
            <person name="Calhoun S."/>
            <person name="Haridas S."/>
            <person name="Kuo A."/>
            <person name="Mondo S."/>
            <person name="Pangilinan J."/>
            <person name="Riley R."/>
            <person name="LaButti K."/>
            <person name="Andreopoulos B."/>
            <person name="Lipzen A."/>
            <person name="Chen C."/>
            <person name="Yan M."/>
            <person name="Daum C."/>
            <person name="Ng V."/>
            <person name="Clum A."/>
            <person name="Steindorff A."/>
            <person name="Ohm R.A."/>
            <person name="Martin F."/>
            <person name="Silar P."/>
            <person name="Natvig D.O."/>
            <person name="Lalanne C."/>
            <person name="Gautier V."/>
            <person name="Ament-Velasquez S.L."/>
            <person name="Kruys A."/>
            <person name="Hutchinson M.I."/>
            <person name="Powell A.J."/>
            <person name="Barry K."/>
            <person name="Miller A.N."/>
            <person name="Grigoriev I.V."/>
            <person name="Debuchy R."/>
            <person name="Gladieux P."/>
            <person name="Hiltunen Thoren M."/>
            <person name="Johannesson H."/>
        </authorList>
    </citation>
    <scope>NUCLEOTIDE SEQUENCE</scope>
    <source>
        <strain evidence="2">CBS 232.78</strain>
    </source>
</reference>
<protein>
    <submittedName>
        <fullName evidence="2">Uncharacterized protein</fullName>
    </submittedName>
</protein>
<name>A0AAE0P4L4_9PEZI</name>
<gene>
    <name evidence="2" type="ORF">B0H63DRAFT_443462</name>
</gene>
<proteinExistence type="predicted"/>
<accession>A0AAE0P4L4</accession>
<dbReference type="Proteomes" id="UP001285441">
    <property type="component" value="Unassembled WGS sequence"/>
</dbReference>
<evidence type="ECO:0000313" key="3">
    <source>
        <dbReference type="Proteomes" id="UP001285441"/>
    </source>
</evidence>
<comment type="caution">
    <text evidence="2">The sequence shown here is derived from an EMBL/GenBank/DDBJ whole genome shotgun (WGS) entry which is preliminary data.</text>
</comment>
<evidence type="ECO:0000313" key="2">
    <source>
        <dbReference type="EMBL" id="KAK3393199.1"/>
    </source>
</evidence>
<feature type="region of interest" description="Disordered" evidence="1">
    <location>
        <begin position="1"/>
        <end position="21"/>
    </location>
</feature>
<dbReference type="AlphaFoldDB" id="A0AAE0P4L4"/>
<dbReference type="EMBL" id="JAULSW010000001">
    <property type="protein sequence ID" value="KAK3393199.1"/>
    <property type="molecule type" value="Genomic_DNA"/>
</dbReference>
<keyword evidence="3" id="KW-1185">Reference proteome</keyword>
<organism evidence="2 3">
    <name type="scientific">Podospora didyma</name>
    <dbReference type="NCBI Taxonomy" id="330526"/>
    <lineage>
        <taxon>Eukaryota</taxon>
        <taxon>Fungi</taxon>
        <taxon>Dikarya</taxon>
        <taxon>Ascomycota</taxon>
        <taxon>Pezizomycotina</taxon>
        <taxon>Sordariomycetes</taxon>
        <taxon>Sordariomycetidae</taxon>
        <taxon>Sordariales</taxon>
        <taxon>Podosporaceae</taxon>
        <taxon>Podospora</taxon>
    </lineage>
</organism>
<evidence type="ECO:0000256" key="1">
    <source>
        <dbReference type="SAM" id="MobiDB-lite"/>
    </source>
</evidence>
<reference evidence="2" key="2">
    <citation type="submission" date="2023-06" db="EMBL/GenBank/DDBJ databases">
        <authorList>
            <consortium name="Lawrence Berkeley National Laboratory"/>
            <person name="Haridas S."/>
            <person name="Hensen N."/>
            <person name="Bonometti L."/>
            <person name="Westerberg I."/>
            <person name="Brannstrom I.O."/>
            <person name="Guillou S."/>
            <person name="Cros-Aarteil S."/>
            <person name="Calhoun S."/>
            <person name="Kuo A."/>
            <person name="Mondo S."/>
            <person name="Pangilinan J."/>
            <person name="Riley R."/>
            <person name="LaButti K."/>
            <person name="Andreopoulos B."/>
            <person name="Lipzen A."/>
            <person name="Chen C."/>
            <person name="Yanf M."/>
            <person name="Daum C."/>
            <person name="Ng V."/>
            <person name="Clum A."/>
            <person name="Steindorff A."/>
            <person name="Ohm R."/>
            <person name="Martin F."/>
            <person name="Silar P."/>
            <person name="Natvig D."/>
            <person name="Lalanne C."/>
            <person name="Gautier V."/>
            <person name="Ament-velasquez S.L."/>
            <person name="Kruys A."/>
            <person name="Hutchinson M.I."/>
            <person name="Powell A.J."/>
            <person name="Barry K."/>
            <person name="Miller A.N."/>
            <person name="Grigoriev I.V."/>
            <person name="Debuchy R."/>
            <person name="Gladieux P."/>
            <person name="Thoren M.H."/>
            <person name="Johannesson H."/>
        </authorList>
    </citation>
    <scope>NUCLEOTIDE SEQUENCE</scope>
    <source>
        <strain evidence="2">CBS 232.78</strain>
    </source>
</reference>
<sequence>MKPASVHLTYQAHSLSKRHRPEVLPRTPRTLELAMCDAVQLAGKLAYMVQSLIPDPEQPPAHEMMMKHILEMLADHPENPGLVYRAMTEEQFQNKWVCVEAVCDAYWLGTVWLVDGKCSFCAGMKQGDIGLCSQVKPRTDQLARYREFGTVFFSSCEFHAKGVYDKK</sequence>